<proteinExistence type="predicted"/>
<dbReference type="InterPro" id="IPR041698">
    <property type="entry name" value="Methyltransf_25"/>
</dbReference>
<evidence type="ECO:0000256" key="2">
    <source>
        <dbReference type="PIRSR" id="PIRSR018249-2"/>
    </source>
</evidence>
<sequence>MTSIKRKRAELLQSCQSVFRCPLCRSAMAVSQYKSLICGQGHTFDISKQGYVNFLNKSVKTRYDRQLFEARRELFDSREFFGPVQKEIAAVISRKQSPHKPAAILDAGCGEGSHLAAVCKLLQPAFSVTGIGIDLSKEGVLHAAKAFGNHLVFAVADVADAPFADSCFDVVMSVLSPWNYKECSRLLRKGGTVIKAVPRRDYLKEVREFFFGDSPRRNDTADSAAGRFQAGFQTFERKRLCYTKTLAQPDLERLVKMTPLTWKCTDDSIRRFISRKEAAVTIDIDILIGTGPL</sequence>
<dbReference type="InterPro" id="IPR029063">
    <property type="entry name" value="SAM-dependent_MTases_sf"/>
</dbReference>
<dbReference type="GO" id="GO:0052911">
    <property type="term" value="F:23S rRNA (guanine(745)-N(1))-methyltransferase activity"/>
    <property type="evidence" value="ECO:0007669"/>
    <property type="project" value="UniProtKB-EC"/>
</dbReference>
<keyword evidence="5" id="KW-0489">Methyltransferase</keyword>
<feature type="binding site" evidence="1">
    <location>
        <position position="21"/>
    </location>
    <ligand>
        <name>Zn(2+)</name>
        <dbReference type="ChEBI" id="CHEBI:29105"/>
    </ligand>
</feature>
<dbReference type="EC" id="2.1.1.187" evidence="5"/>
<keyword evidence="5" id="KW-0808">Transferase</keyword>
<feature type="binding site" evidence="1">
    <location>
        <position position="24"/>
    </location>
    <ligand>
        <name>Zn(2+)</name>
        <dbReference type="ChEBI" id="CHEBI:29105"/>
    </ligand>
</feature>
<dbReference type="PANTHER" id="PTHR43460:SF1">
    <property type="entry name" value="METHYLTRANSFERASE TYPE 11 DOMAIN-CONTAINING PROTEIN"/>
    <property type="match status" value="1"/>
</dbReference>
<feature type="binding site" evidence="1">
    <location>
        <position position="42"/>
    </location>
    <ligand>
        <name>Zn(2+)</name>
        <dbReference type="ChEBI" id="CHEBI:29105"/>
    </ligand>
</feature>
<feature type="binding site" evidence="1">
    <location>
        <position position="38"/>
    </location>
    <ligand>
        <name>Zn(2+)</name>
        <dbReference type="ChEBI" id="CHEBI:29105"/>
    </ligand>
</feature>
<dbReference type="AlphaFoldDB" id="A0A411ABV7"/>
<evidence type="ECO:0000256" key="1">
    <source>
        <dbReference type="PIRSR" id="PIRSR018249-1"/>
    </source>
</evidence>
<dbReference type="Proteomes" id="UP000587477">
    <property type="component" value="Chromosome"/>
</dbReference>
<feature type="binding site" evidence="2">
    <location>
        <position position="81"/>
    </location>
    <ligand>
        <name>S-adenosyl-L-methionine</name>
        <dbReference type="ChEBI" id="CHEBI:59789"/>
    </ligand>
</feature>
<gene>
    <name evidence="5" type="primary">rlmA</name>
    <name evidence="5" type="ORF">BACVE_001908</name>
</gene>
<evidence type="ECO:0000313" key="6">
    <source>
        <dbReference type="Proteomes" id="UP000587477"/>
    </source>
</evidence>
<dbReference type="GO" id="GO:0046872">
    <property type="term" value="F:metal ion binding"/>
    <property type="evidence" value="ECO:0007669"/>
    <property type="project" value="UniProtKB-KW"/>
</dbReference>
<dbReference type="PANTHER" id="PTHR43460">
    <property type="entry name" value="METHYLTRANSFERASE"/>
    <property type="match status" value="1"/>
</dbReference>
<dbReference type="Pfam" id="PF21302">
    <property type="entry name" value="Zn_ribbon_RlmA"/>
    <property type="match status" value="1"/>
</dbReference>
<organism evidence="5 6">
    <name type="scientific">Bacillus velezensis</name>
    <dbReference type="NCBI Taxonomy" id="492670"/>
    <lineage>
        <taxon>Bacteria</taxon>
        <taxon>Bacillati</taxon>
        <taxon>Bacillota</taxon>
        <taxon>Bacilli</taxon>
        <taxon>Bacillales</taxon>
        <taxon>Bacillaceae</taxon>
        <taxon>Bacillus</taxon>
        <taxon>Bacillus amyloliquefaciens group</taxon>
    </lineage>
</organism>
<dbReference type="Gene3D" id="3.40.50.150">
    <property type="entry name" value="Vaccinia Virus protein VP39"/>
    <property type="match status" value="1"/>
</dbReference>
<dbReference type="CDD" id="cd02440">
    <property type="entry name" value="AdoMet_MTases"/>
    <property type="match status" value="1"/>
</dbReference>
<feature type="binding site" evidence="2">
    <location>
        <begin position="111"/>
        <end position="112"/>
    </location>
    <ligand>
        <name>S-adenosyl-L-methionine</name>
        <dbReference type="ChEBI" id="CHEBI:59789"/>
    </ligand>
</feature>
<feature type="binding site" evidence="2">
    <location>
        <position position="202"/>
    </location>
    <ligand>
        <name>S-adenosyl-L-methionine</name>
        <dbReference type="ChEBI" id="CHEBI:59789"/>
    </ligand>
</feature>
<dbReference type="PIRSF" id="PIRSF018249">
    <property type="entry name" value="MyrA_prd"/>
    <property type="match status" value="1"/>
</dbReference>
<dbReference type="SUPFAM" id="SSF53335">
    <property type="entry name" value="S-adenosyl-L-methionine-dependent methyltransferases"/>
    <property type="match status" value="1"/>
</dbReference>
<dbReference type="InterPro" id="IPR016718">
    <property type="entry name" value="rRNA_m1G-MeTrfase_A_prd"/>
</dbReference>
<dbReference type="InterPro" id="IPR052939">
    <property type="entry name" value="23S_rRNA_MeTrnsfrase_RlmA"/>
</dbReference>
<protein>
    <submittedName>
        <fullName evidence="5">23S rRNA (Guanine(745)-N(1))-methyltransferase</fullName>
        <ecNumber evidence="5">2.1.1.187</ecNumber>
    </submittedName>
</protein>
<evidence type="ECO:0000259" key="4">
    <source>
        <dbReference type="Pfam" id="PF21302"/>
    </source>
</evidence>
<evidence type="ECO:0000259" key="3">
    <source>
        <dbReference type="Pfam" id="PF13649"/>
    </source>
</evidence>
<feature type="domain" description="Methyltransferase" evidence="3">
    <location>
        <begin position="104"/>
        <end position="191"/>
    </location>
</feature>
<evidence type="ECO:0000313" key="5">
    <source>
        <dbReference type="EMBL" id="QOY26897.1"/>
    </source>
</evidence>
<keyword evidence="1" id="KW-0862">Zinc</keyword>
<keyword evidence="2" id="KW-0949">S-adenosyl-L-methionine</keyword>
<feature type="domain" description="23S rRNA (guanine(745)-N(1))-methyltransferase N-terminal" evidence="4">
    <location>
        <begin position="19"/>
        <end position="55"/>
    </location>
</feature>
<reference evidence="6" key="1">
    <citation type="submission" date="2020-10" db="EMBL/GenBank/DDBJ databases">
        <title>Complete genome sequence of Bacillus velezensis NST6.</title>
        <authorList>
            <person name="Choi J."/>
        </authorList>
    </citation>
    <scope>NUCLEOTIDE SEQUENCE [LARGE SCALE GENOMIC DNA]</scope>
    <source>
        <strain evidence="6">NST6</strain>
    </source>
</reference>
<name>A0A411ABV7_BACVE</name>
<dbReference type="InterPro" id="IPR048647">
    <property type="entry name" value="RlmA_N"/>
</dbReference>
<dbReference type="EMBL" id="CP063687">
    <property type="protein sequence ID" value="QOY26897.1"/>
    <property type="molecule type" value="Genomic_DNA"/>
</dbReference>
<keyword evidence="1" id="KW-0479">Metal-binding</keyword>
<dbReference type="Pfam" id="PF13649">
    <property type="entry name" value="Methyltransf_25"/>
    <property type="match status" value="1"/>
</dbReference>
<dbReference type="RefSeq" id="WP_017418592.1">
    <property type="nucleotide sequence ID" value="NZ_BDDG01000001.1"/>
</dbReference>
<accession>A0A411ABV7</accession>